<sequence length="258" mass="28824">MQRVKSNEPTNPSNEQRSSIREEMQKFGLDQHTCSASLVKQSGYVTEAQLLVTALNFFDHLNIPVQLVWNTDWLRRDGLSLDEAGTIFDKTGIAHLVQSNSETEIQSREGEEVIYTLIADQGESMLARSVYVPNTTASAVKLYIDFDAVEKLIAEQNVTNRTEKDAVVLLIAAPHLKVAASRASAELEESGIASRTIYTNESNNEFTLKYAIRIEPYQTNDDLTETGLIPITLIDHAQRIESKLVLDHGIHVLTQLLL</sequence>
<dbReference type="RefSeq" id="WP_251583451.1">
    <property type="nucleotide sequence ID" value="NZ_JBHTKX010000001.1"/>
</dbReference>
<evidence type="ECO:0000313" key="2">
    <source>
        <dbReference type="Proteomes" id="UP001597169"/>
    </source>
</evidence>
<gene>
    <name evidence="1" type="ORF">ACFQ3J_08965</name>
</gene>
<name>A0ABW3Q4Q5_9BACL</name>
<proteinExistence type="predicted"/>
<reference evidence="2" key="1">
    <citation type="journal article" date="2019" name="Int. J. Syst. Evol. Microbiol.">
        <title>The Global Catalogue of Microorganisms (GCM) 10K type strain sequencing project: providing services to taxonomists for standard genome sequencing and annotation.</title>
        <authorList>
            <consortium name="The Broad Institute Genomics Platform"/>
            <consortium name="The Broad Institute Genome Sequencing Center for Infectious Disease"/>
            <person name="Wu L."/>
            <person name="Ma J."/>
        </authorList>
    </citation>
    <scope>NUCLEOTIDE SEQUENCE [LARGE SCALE GENOMIC DNA]</scope>
    <source>
        <strain evidence="2">CCUG 53519</strain>
    </source>
</reference>
<dbReference type="EMBL" id="JBHTKX010000001">
    <property type="protein sequence ID" value="MFD1128301.1"/>
    <property type="molecule type" value="Genomic_DNA"/>
</dbReference>
<evidence type="ECO:0000313" key="1">
    <source>
        <dbReference type="EMBL" id="MFD1128301.1"/>
    </source>
</evidence>
<organism evidence="1 2">
    <name type="scientific">Paenibacillus provencensis</name>
    <dbReference type="NCBI Taxonomy" id="441151"/>
    <lineage>
        <taxon>Bacteria</taxon>
        <taxon>Bacillati</taxon>
        <taxon>Bacillota</taxon>
        <taxon>Bacilli</taxon>
        <taxon>Bacillales</taxon>
        <taxon>Paenibacillaceae</taxon>
        <taxon>Paenibacillus</taxon>
    </lineage>
</organism>
<protein>
    <submittedName>
        <fullName evidence="1">Uncharacterized protein</fullName>
    </submittedName>
</protein>
<comment type="caution">
    <text evidence="1">The sequence shown here is derived from an EMBL/GenBank/DDBJ whole genome shotgun (WGS) entry which is preliminary data.</text>
</comment>
<keyword evidence="2" id="KW-1185">Reference proteome</keyword>
<dbReference type="Proteomes" id="UP001597169">
    <property type="component" value="Unassembled WGS sequence"/>
</dbReference>
<accession>A0ABW3Q4Q5</accession>